<dbReference type="PANTHER" id="PTHR36338:SF1">
    <property type="entry name" value="OS02G0495900 PROTEIN"/>
    <property type="match status" value="1"/>
</dbReference>
<evidence type="ECO:0000256" key="2">
    <source>
        <dbReference type="SAM" id="Phobius"/>
    </source>
</evidence>
<sequence>MGRRNVVGEDDRMAGKVAGEGSRPLLSKLKHRPSSPTNTIIAGTQESIGRVKSDDQRSTTLISPNQNHRVLLKEGEGGGGGDMPMLWRWLVTKTRDSKPFFFGFATVCAVVPGAIGYYVMQFTNSTNEKLESQLRRNASPDTLMMGRVNKERLGEFLGELQRKEDTNDRYVAALKGETLTRNPYMRIQPITSPSSSQVDNGR</sequence>
<dbReference type="EMBL" id="JARYMX010000004">
    <property type="protein sequence ID" value="KAJ9551198.1"/>
    <property type="molecule type" value="Genomic_DNA"/>
</dbReference>
<evidence type="ECO:0000313" key="4">
    <source>
        <dbReference type="Proteomes" id="UP001172457"/>
    </source>
</evidence>
<dbReference type="Proteomes" id="UP001172457">
    <property type="component" value="Chromosome 4"/>
</dbReference>
<protein>
    <recommendedName>
        <fullName evidence="5">Transmembrane protein</fullName>
    </recommendedName>
</protein>
<reference evidence="3" key="1">
    <citation type="submission" date="2023-03" db="EMBL/GenBank/DDBJ databases">
        <title>Chromosome-scale reference genome and RAD-based genetic map of yellow starthistle (Centaurea solstitialis) reveal putative structural variation and QTLs associated with invader traits.</title>
        <authorList>
            <person name="Reatini B."/>
            <person name="Cang F.A."/>
            <person name="Jiang Q."/>
            <person name="Mckibben M.T.W."/>
            <person name="Barker M.S."/>
            <person name="Rieseberg L.H."/>
            <person name="Dlugosch K.M."/>
        </authorList>
    </citation>
    <scope>NUCLEOTIDE SEQUENCE</scope>
    <source>
        <strain evidence="3">CAN-66</strain>
        <tissue evidence="3">Leaf</tissue>
    </source>
</reference>
<keyword evidence="2" id="KW-0472">Membrane</keyword>
<keyword evidence="2" id="KW-1133">Transmembrane helix</keyword>
<proteinExistence type="predicted"/>
<evidence type="ECO:0008006" key="5">
    <source>
        <dbReference type="Google" id="ProtNLM"/>
    </source>
</evidence>
<gene>
    <name evidence="3" type="ORF">OSB04_015243</name>
</gene>
<feature type="compositionally biased region" description="Polar residues" evidence="1">
    <location>
        <begin position="58"/>
        <end position="68"/>
    </location>
</feature>
<feature type="region of interest" description="Disordered" evidence="1">
    <location>
        <begin position="1"/>
        <end position="77"/>
    </location>
</feature>
<keyword evidence="4" id="KW-1185">Reference proteome</keyword>
<organism evidence="3 4">
    <name type="scientific">Centaurea solstitialis</name>
    <name type="common">yellow star-thistle</name>
    <dbReference type="NCBI Taxonomy" id="347529"/>
    <lineage>
        <taxon>Eukaryota</taxon>
        <taxon>Viridiplantae</taxon>
        <taxon>Streptophyta</taxon>
        <taxon>Embryophyta</taxon>
        <taxon>Tracheophyta</taxon>
        <taxon>Spermatophyta</taxon>
        <taxon>Magnoliopsida</taxon>
        <taxon>eudicotyledons</taxon>
        <taxon>Gunneridae</taxon>
        <taxon>Pentapetalae</taxon>
        <taxon>asterids</taxon>
        <taxon>campanulids</taxon>
        <taxon>Asterales</taxon>
        <taxon>Asteraceae</taxon>
        <taxon>Carduoideae</taxon>
        <taxon>Cardueae</taxon>
        <taxon>Centaureinae</taxon>
        <taxon>Centaurea</taxon>
    </lineage>
</organism>
<dbReference type="AlphaFoldDB" id="A0AA38TIL1"/>
<feature type="transmembrane region" description="Helical" evidence="2">
    <location>
        <begin position="100"/>
        <end position="120"/>
    </location>
</feature>
<accession>A0AA38TIL1</accession>
<evidence type="ECO:0000313" key="3">
    <source>
        <dbReference type="EMBL" id="KAJ9551198.1"/>
    </source>
</evidence>
<keyword evidence="2" id="KW-0812">Transmembrane</keyword>
<dbReference type="PANTHER" id="PTHR36338">
    <property type="entry name" value="OS02G0495900 PROTEIN"/>
    <property type="match status" value="1"/>
</dbReference>
<comment type="caution">
    <text evidence="3">The sequence shown here is derived from an EMBL/GenBank/DDBJ whole genome shotgun (WGS) entry which is preliminary data.</text>
</comment>
<evidence type="ECO:0000256" key="1">
    <source>
        <dbReference type="SAM" id="MobiDB-lite"/>
    </source>
</evidence>
<feature type="compositionally biased region" description="Basic and acidic residues" evidence="1">
    <location>
        <begin position="1"/>
        <end position="14"/>
    </location>
</feature>
<feature type="compositionally biased region" description="Polar residues" evidence="1">
    <location>
        <begin position="34"/>
        <end position="47"/>
    </location>
</feature>
<name>A0AA38TIL1_9ASTR</name>